<sequence>MQRRTCFGKGVEVTSAKNLWTSTIASWALQRKCLQQRNFGEVKGGAKRKENSNSCEDGDYTYDSKSVKVIQAEEKSFAKLFKKPRSGKNEWQTTEYRNRLRRMGLLTVVEQESFPLKRKIADDEGVLGGNEVASEEDNIEPAPPSAEADKS</sequence>
<accession>A0A176VJS2</accession>
<reference evidence="2" key="1">
    <citation type="submission" date="2016-03" db="EMBL/GenBank/DDBJ databases">
        <title>Mechanisms controlling the formation of the plant cell surface in tip-growing cells are functionally conserved among land plants.</title>
        <authorList>
            <person name="Honkanen S."/>
            <person name="Jones V.A."/>
            <person name="Morieri G."/>
            <person name="Champion C."/>
            <person name="Hetherington A.J."/>
            <person name="Kelly S."/>
            <person name="Saint-Marcoux D."/>
            <person name="Proust H."/>
            <person name="Prescott H."/>
            <person name="Dolan L."/>
        </authorList>
    </citation>
    <scope>NUCLEOTIDE SEQUENCE [LARGE SCALE GENOMIC DNA]</scope>
    <source>
        <tissue evidence="2">Whole gametophyte</tissue>
    </source>
</reference>
<protein>
    <submittedName>
        <fullName evidence="2">Uncharacterized protein</fullName>
    </submittedName>
</protein>
<dbReference type="Proteomes" id="UP000077202">
    <property type="component" value="Unassembled WGS sequence"/>
</dbReference>
<keyword evidence="3" id="KW-1185">Reference proteome</keyword>
<evidence type="ECO:0000256" key="1">
    <source>
        <dbReference type="SAM" id="MobiDB-lite"/>
    </source>
</evidence>
<comment type="caution">
    <text evidence="2">The sequence shown here is derived from an EMBL/GenBank/DDBJ whole genome shotgun (WGS) entry which is preliminary data.</text>
</comment>
<feature type="region of interest" description="Disordered" evidence="1">
    <location>
        <begin position="125"/>
        <end position="151"/>
    </location>
</feature>
<evidence type="ECO:0000313" key="3">
    <source>
        <dbReference type="Proteomes" id="UP000077202"/>
    </source>
</evidence>
<name>A0A176VJS2_MARPO</name>
<proteinExistence type="predicted"/>
<organism evidence="2 3">
    <name type="scientific">Marchantia polymorpha subsp. ruderalis</name>
    <dbReference type="NCBI Taxonomy" id="1480154"/>
    <lineage>
        <taxon>Eukaryota</taxon>
        <taxon>Viridiplantae</taxon>
        <taxon>Streptophyta</taxon>
        <taxon>Embryophyta</taxon>
        <taxon>Marchantiophyta</taxon>
        <taxon>Marchantiopsida</taxon>
        <taxon>Marchantiidae</taxon>
        <taxon>Marchantiales</taxon>
        <taxon>Marchantiaceae</taxon>
        <taxon>Marchantia</taxon>
    </lineage>
</organism>
<evidence type="ECO:0000313" key="2">
    <source>
        <dbReference type="EMBL" id="OAE20016.1"/>
    </source>
</evidence>
<dbReference type="AlphaFoldDB" id="A0A176VJS2"/>
<dbReference type="EMBL" id="LVLJ01003709">
    <property type="protein sequence ID" value="OAE20016.1"/>
    <property type="molecule type" value="Genomic_DNA"/>
</dbReference>
<gene>
    <name evidence="2" type="ORF">AXG93_2584s1000</name>
</gene>